<evidence type="ECO:0000313" key="2">
    <source>
        <dbReference type="Proteomes" id="UP001470230"/>
    </source>
</evidence>
<protein>
    <submittedName>
        <fullName evidence="1">Uncharacterized protein</fullName>
    </submittedName>
</protein>
<evidence type="ECO:0000313" key="1">
    <source>
        <dbReference type="EMBL" id="KAK8888126.1"/>
    </source>
</evidence>
<dbReference type="InterPro" id="IPR032675">
    <property type="entry name" value="LRR_dom_sf"/>
</dbReference>
<reference evidence="1 2" key="1">
    <citation type="submission" date="2024-04" db="EMBL/GenBank/DDBJ databases">
        <title>Tritrichomonas musculus Genome.</title>
        <authorList>
            <person name="Alves-Ferreira E."/>
            <person name="Grigg M."/>
            <person name="Lorenzi H."/>
            <person name="Galac M."/>
        </authorList>
    </citation>
    <scope>NUCLEOTIDE SEQUENCE [LARGE SCALE GENOMIC DNA]</scope>
    <source>
        <strain evidence="1 2">EAF2021</strain>
    </source>
</reference>
<dbReference type="EMBL" id="JAPFFF010000006">
    <property type="protein sequence ID" value="KAK8888126.1"/>
    <property type="molecule type" value="Genomic_DNA"/>
</dbReference>
<gene>
    <name evidence="1" type="ORF">M9Y10_039187</name>
</gene>
<proteinExistence type="predicted"/>
<organism evidence="1 2">
    <name type="scientific">Tritrichomonas musculus</name>
    <dbReference type="NCBI Taxonomy" id="1915356"/>
    <lineage>
        <taxon>Eukaryota</taxon>
        <taxon>Metamonada</taxon>
        <taxon>Parabasalia</taxon>
        <taxon>Tritrichomonadida</taxon>
        <taxon>Tritrichomonadidae</taxon>
        <taxon>Tritrichomonas</taxon>
    </lineage>
</organism>
<dbReference type="Gene3D" id="3.80.10.10">
    <property type="entry name" value="Ribonuclease Inhibitor"/>
    <property type="match status" value="1"/>
</dbReference>
<comment type="caution">
    <text evidence="1">The sequence shown here is derived from an EMBL/GenBank/DDBJ whole genome shotgun (WGS) entry which is preliminary data.</text>
</comment>
<sequence>MKVFKIPIEEYKDDMNMEAMSEKKKEILDLFTNYNNLGSKEEFDEIESNLHKACSKFDTELIKIYLSKTIKNDSKTLTFKIDQTNQTASLFKVKNKITEVVIPRTVRHESTEYLITSISGACIDIKTIKFVEDSAIETIYDNAFTGSNIEEIYFPSSLKELKKE</sequence>
<name>A0ABR2KBK7_9EUKA</name>
<accession>A0ABR2KBK7</accession>
<keyword evidence="2" id="KW-1185">Reference proteome</keyword>
<dbReference type="Proteomes" id="UP001470230">
    <property type="component" value="Unassembled WGS sequence"/>
</dbReference>